<dbReference type="AlphaFoldDB" id="A0A0L1JNY1"/>
<evidence type="ECO:0000313" key="3">
    <source>
        <dbReference type="Proteomes" id="UP000036938"/>
    </source>
</evidence>
<dbReference type="Gene3D" id="3.40.630.30">
    <property type="match status" value="1"/>
</dbReference>
<gene>
    <name evidence="2" type="ORF">ATO11_09545</name>
</gene>
<proteinExistence type="predicted"/>
<accession>A0A0L1JNY1</accession>
<keyword evidence="3" id="KW-1185">Reference proteome</keyword>
<dbReference type="Proteomes" id="UP000036938">
    <property type="component" value="Unassembled WGS sequence"/>
</dbReference>
<dbReference type="InterPro" id="IPR000182">
    <property type="entry name" value="GNAT_dom"/>
</dbReference>
<dbReference type="PROSITE" id="PS51186">
    <property type="entry name" value="GNAT"/>
    <property type="match status" value="1"/>
</dbReference>
<protein>
    <submittedName>
        <fullName evidence="2">GNAT family acetyltransferase</fullName>
    </submittedName>
</protein>
<sequence length="141" mass="16369">MPEPRRATREDMPACAAVVNAWIDATDWMPRVYDAETIERFFHDGFDAREFWVLGDPIYAYASFNPETKQLVALYSSEPGRGVGKALMDAVKAGRDYLWLTTHEPNLRAQKFYAREGFVEVSRHDPEPPEVVREVRFEWSR</sequence>
<dbReference type="OrthoDB" id="9797417at2"/>
<dbReference type="RefSeq" id="WP_050530646.1">
    <property type="nucleotide sequence ID" value="NZ_AQQZ01000004.1"/>
</dbReference>
<dbReference type="Pfam" id="PF13508">
    <property type="entry name" value="Acetyltransf_7"/>
    <property type="match status" value="1"/>
</dbReference>
<keyword evidence="2" id="KW-0808">Transferase</keyword>
<evidence type="ECO:0000313" key="2">
    <source>
        <dbReference type="EMBL" id="KNG93464.1"/>
    </source>
</evidence>
<feature type="domain" description="N-acetyltransferase" evidence="1">
    <location>
        <begin position="2"/>
        <end position="138"/>
    </location>
</feature>
<dbReference type="SUPFAM" id="SSF55729">
    <property type="entry name" value="Acyl-CoA N-acyltransferases (Nat)"/>
    <property type="match status" value="1"/>
</dbReference>
<reference evidence="2 3" key="1">
    <citation type="journal article" date="2015" name="Int. J. Syst. Evol. Microbiol.">
        <title>Aestuariivita atlantica sp. nov., isolated from deep sea sediment of the Atlantic Ocean.</title>
        <authorList>
            <person name="Li G."/>
            <person name="Lai Q."/>
            <person name="Du Y."/>
            <person name="Liu X."/>
            <person name="Sun F."/>
            <person name="Shao Z."/>
        </authorList>
    </citation>
    <scope>NUCLEOTIDE SEQUENCE [LARGE SCALE GENOMIC DNA]</scope>
    <source>
        <strain evidence="2 3">22II-S11-z3</strain>
    </source>
</reference>
<organism evidence="2 3">
    <name type="scientific">Pseudaestuariivita atlantica</name>
    <dbReference type="NCBI Taxonomy" id="1317121"/>
    <lineage>
        <taxon>Bacteria</taxon>
        <taxon>Pseudomonadati</taxon>
        <taxon>Pseudomonadota</taxon>
        <taxon>Alphaproteobacteria</taxon>
        <taxon>Rhodobacterales</taxon>
        <taxon>Paracoccaceae</taxon>
        <taxon>Pseudaestuariivita</taxon>
    </lineage>
</organism>
<comment type="caution">
    <text evidence="2">The sequence shown here is derived from an EMBL/GenBank/DDBJ whole genome shotgun (WGS) entry which is preliminary data.</text>
</comment>
<dbReference type="GO" id="GO:0016747">
    <property type="term" value="F:acyltransferase activity, transferring groups other than amino-acyl groups"/>
    <property type="evidence" value="ECO:0007669"/>
    <property type="project" value="InterPro"/>
</dbReference>
<dbReference type="InterPro" id="IPR016181">
    <property type="entry name" value="Acyl_CoA_acyltransferase"/>
</dbReference>
<evidence type="ECO:0000259" key="1">
    <source>
        <dbReference type="PROSITE" id="PS51186"/>
    </source>
</evidence>
<dbReference type="STRING" id="1317121.ATO11_09545"/>
<dbReference type="EMBL" id="AQQZ01000004">
    <property type="protein sequence ID" value="KNG93464.1"/>
    <property type="molecule type" value="Genomic_DNA"/>
</dbReference>
<name>A0A0L1JNY1_9RHOB</name>